<dbReference type="EMBL" id="QXIS01000004">
    <property type="protein sequence ID" value="RIE06789.1"/>
    <property type="molecule type" value="Genomic_DNA"/>
</dbReference>
<sequence length="120" mass="14002">MKERKFIVSFGSDVLRGKDALDVVDGVFEGLRYRRLANTAHQRMTFERGSKIATYMGLVNTDLIYRRVEVEMVRDEGRVILSYLFSWFTNVAVLLTASMPELKFLQQKFGARTLKVERFR</sequence>
<evidence type="ECO:0000313" key="1">
    <source>
        <dbReference type="EMBL" id="RIE06789.1"/>
    </source>
</evidence>
<gene>
    <name evidence="1" type="ORF">SMC7_00645</name>
</gene>
<name>A0A398CZU4_9BACT</name>
<protein>
    <submittedName>
        <fullName evidence="1">Uncharacterized protein</fullName>
    </submittedName>
</protein>
<dbReference type="Proteomes" id="UP000266328">
    <property type="component" value="Unassembled WGS sequence"/>
</dbReference>
<organism evidence="1 2">
    <name type="scientific">Candidatus Cryosericum terrychapinii</name>
    <dbReference type="NCBI Taxonomy" id="2290919"/>
    <lineage>
        <taxon>Bacteria</taxon>
        <taxon>Pseudomonadati</taxon>
        <taxon>Caldisericota/Cryosericota group</taxon>
        <taxon>Candidatus Cryosericota</taxon>
        <taxon>Candidatus Cryosericia</taxon>
        <taxon>Candidatus Cryosericales</taxon>
        <taxon>Candidatus Cryosericaceae</taxon>
        <taxon>Candidatus Cryosericum</taxon>
    </lineage>
</organism>
<evidence type="ECO:0000313" key="2">
    <source>
        <dbReference type="Proteomes" id="UP000266328"/>
    </source>
</evidence>
<reference evidence="1 2" key="1">
    <citation type="submission" date="2018-09" db="EMBL/GenBank/DDBJ databases">
        <title>Discovery and Ecogenomic Context for Candidatus Cryosericales, a Global Caldiserica Order Active in Thawing Permafrost.</title>
        <authorList>
            <person name="Martinez M.A."/>
            <person name="Woodcroft B.J."/>
            <person name="Ignacio Espinoza J.C."/>
            <person name="Zayed A."/>
            <person name="Singleton C.M."/>
            <person name="Boyd J."/>
            <person name="Li Y.-F."/>
            <person name="Purvine S."/>
            <person name="Maughan H."/>
            <person name="Hodgkins S.B."/>
            <person name="Anderson D."/>
            <person name="Sederholm M."/>
            <person name="Temperton B."/>
            <person name="Saleska S.R."/>
            <person name="Tyson G.W."/>
            <person name="Rich V.I."/>
        </authorList>
    </citation>
    <scope>NUCLEOTIDE SEQUENCE [LARGE SCALE GENOMIC DNA]</scope>
    <source>
        <strain evidence="1 2">SMC7</strain>
    </source>
</reference>
<dbReference type="AlphaFoldDB" id="A0A398CZU4"/>
<dbReference type="RefSeq" id="WP_119088458.1">
    <property type="nucleotide sequence ID" value="NZ_QXIS01000004.1"/>
</dbReference>
<keyword evidence="2" id="KW-1185">Reference proteome</keyword>
<proteinExistence type="predicted"/>
<dbReference type="OrthoDB" id="9987508at2"/>
<comment type="caution">
    <text evidence="1">The sequence shown here is derived from an EMBL/GenBank/DDBJ whole genome shotgun (WGS) entry which is preliminary data.</text>
</comment>
<accession>A0A398CZU4</accession>